<comment type="caution">
    <text evidence="6">The sequence shown here is derived from an EMBL/GenBank/DDBJ whole genome shotgun (WGS) entry which is preliminary data.</text>
</comment>
<evidence type="ECO:0000256" key="1">
    <source>
        <dbReference type="ARBA" id="ARBA00022630"/>
    </source>
</evidence>
<dbReference type="PANTHER" id="PTHR42847:SF4">
    <property type="entry name" value="ALKANESULFONATE MONOOXYGENASE-RELATED"/>
    <property type="match status" value="1"/>
</dbReference>
<feature type="domain" description="Luciferase-like" evidence="5">
    <location>
        <begin position="21"/>
        <end position="332"/>
    </location>
</feature>
<keyword evidence="1" id="KW-0285">Flavoprotein</keyword>
<dbReference type="SUPFAM" id="SSF51679">
    <property type="entry name" value="Bacterial luciferase-like"/>
    <property type="match status" value="1"/>
</dbReference>
<keyword evidence="3 6" id="KW-0560">Oxidoreductase</keyword>
<dbReference type="NCBIfam" id="TIGR04021">
    <property type="entry name" value="LLM_DMSO2_sfnG"/>
    <property type="match status" value="1"/>
</dbReference>
<keyword evidence="2" id="KW-0288">FMN</keyword>
<dbReference type="Gene3D" id="3.20.20.30">
    <property type="entry name" value="Luciferase-like domain"/>
    <property type="match status" value="1"/>
</dbReference>
<protein>
    <submittedName>
        <fullName evidence="6">Dimethylsulfone monooxygenase SfnG</fullName>
        <ecNumber evidence="6">1.14.14.35</ecNumber>
    </submittedName>
</protein>
<dbReference type="InterPro" id="IPR036661">
    <property type="entry name" value="Luciferase-like_sf"/>
</dbReference>
<dbReference type="CDD" id="cd01094">
    <property type="entry name" value="Alkanesulfonate_monoxygenase"/>
    <property type="match status" value="1"/>
</dbReference>
<sequence>MTLKFSYWAPNVSGGLVISKLPQKTGWDFEDNVRYAQIAENLGFDYVLLQTRFFASYGAELQLEAATLSAALAARTEKLQIITAVLPGLWHPGVMAKMLATIDHVSGGRSAVNIVSGWFKGEFIGYGEPWLDHDERYRRSEEFIRVLRELWTAEYANFKGDFYSLNDAQHKPKPIRPPKIFQGGNSHAAKAMAGRVSDVYFMNGNTLENIQKQIDEVRALREEAGQGPIEFGVNGFVIVRETEEEAWAAAEKLIEHVDDETIAKAQEVFKRMDSEGQRLMTSLHEGDRNRLEVSPNLWAGVGLVRTGAGTALVGDPDTVAARIKEYQNLGIDKFILSGYPHLEEAYTTAELLFPKLPIAKKDDTLGRTFLSPFGGLTSAGAK</sequence>
<proteinExistence type="predicted"/>
<dbReference type="InterPro" id="IPR050172">
    <property type="entry name" value="SsuD_RutA_monooxygenase"/>
</dbReference>
<dbReference type="Pfam" id="PF00296">
    <property type="entry name" value="Bac_luciferase"/>
    <property type="match status" value="1"/>
</dbReference>
<accession>A0ABW5XYY9</accession>
<reference evidence="7" key="1">
    <citation type="journal article" date="2019" name="Int. J. Syst. Evol. Microbiol.">
        <title>The Global Catalogue of Microorganisms (GCM) 10K type strain sequencing project: providing services to taxonomists for standard genome sequencing and annotation.</title>
        <authorList>
            <consortium name="The Broad Institute Genomics Platform"/>
            <consortium name="The Broad Institute Genome Sequencing Center for Infectious Disease"/>
            <person name="Wu L."/>
            <person name="Ma J."/>
        </authorList>
    </citation>
    <scope>NUCLEOTIDE SEQUENCE [LARGE SCALE GENOMIC DNA]</scope>
    <source>
        <strain evidence="7">KCTC 33522</strain>
    </source>
</reference>
<evidence type="ECO:0000256" key="3">
    <source>
        <dbReference type="ARBA" id="ARBA00023002"/>
    </source>
</evidence>
<dbReference type="InterPro" id="IPR011251">
    <property type="entry name" value="Luciferase-like_dom"/>
</dbReference>
<dbReference type="Proteomes" id="UP001597568">
    <property type="component" value="Unassembled WGS sequence"/>
</dbReference>
<keyword evidence="7" id="KW-1185">Reference proteome</keyword>
<name>A0ABW5XYY9_9BACL</name>
<evidence type="ECO:0000256" key="4">
    <source>
        <dbReference type="ARBA" id="ARBA00023033"/>
    </source>
</evidence>
<evidence type="ECO:0000313" key="6">
    <source>
        <dbReference type="EMBL" id="MFD2868195.1"/>
    </source>
</evidence>
<dbReference type="EC" id="1.14.14.35" evidence="6"/>
<evidence type="ECO:0000313" key="7">
    <source>
        <dbReference type="Proteomes" id="UP001597568"/>
    </source>
</evidence>
<dbReference type="GO" id="GO:0004497">
    <property type="term" value="F:monooxygenase activity"/>
    <property type="evidence" value="ECO:0007669"/>
    <property type="project" value="UniProtKB-KW"/>
</dbReference>
<dbReference type="EMBL" id="JBHUOR010000037">
    <property type="protein sequence ID" value="MFD2868195.1"/>
    <property type="molecule type" value="Genomic_DNA"/>
</dbReference>
<gene>
    <name evidence="6" type="primary">sfnG</name>
    <name evidence="6" type="ORF">ACFSY7_06770</name>
</gene>
<evidence type="ECO:0000259" key="5">
    <source>
        <dbReference type="Pfam" id="PF00296"/>
    </source>
</evidence>
<dbReference type="InterPro" id="IPR024014">
    <property type="entry name" value="DMSO2_SphG"/>
</dbReference>
<evidence type="ECO:0000256" key="2">
    <source>
        <dbReference type="ARBA" id="ARBA00022643"/>
    </source>
</evidence>
<dbReference type="RefSeq" id="WP_380147312.1">
    <property type="nucleotide sequence ID" value="NZ_JBHUOR010000037.1"/>
</dbReference>
<dbReference type="PANTHER" id="PTHR42847">
    <property type="entry name" value="ALKANESULFONATE MONOOXYGENASE"/>
    <property type="match status" value="1"/>
</dbReference>
<organism evidence="6 7">
    <name type="scientific">Kurthia populi</name>
    <dbReference type="NCBI Taxonomy" id="1562132"/>
    <lineage>
        <taxon>Bacteria</taxon>
        <taxon>Bacillati</taxon>
        <taxon>Bacillota</taxon>
        <taxon>Bacilli</taxon>
        <taxon>Bacillales</taxon>
        <taxon>Caryophanaceae</taxon>
        <taxon>Kurthia</taxon>
    </lineage>
</organism>
<keyword evidence="4 6" id="KW-0503">Monooxygenase</keyword>